<dbReference type="AlphaFoldDB" id="A0A834MZ17"/>
<sequence>MGKVEMEMEVMVEKKEEEEEEEEEEELQSERENRCRRSGHFSPTPTTLFVRFCQKYRQIDESRKKDAEKRNKDR</sequence>
<feature type="compositionally biased region" description="Basic and acidic residues" evidence="1">
    <location>
        <begin position="1"/>
        <end position="15"/>
    </location>
</feature>
<dbReference type="Proteomes" id="UP000617340">
    <property type="component" value="Unassembled WGS sequence"/>
</dbReference>
<keyword evidence="3" id="KW-1185">Reference proteome</keyword>
<feature type="compositionally biased region" description="Acidic residues" evidence="1">
    <location>
        <begin position="16"/>
        <end position="27"/>
    </location>
</feature>
<gene>
    <name evidence="2" type="ORF">HZH68_011652</name>
</gene>
<dbReference type="EMBL" id="JACSDZ010000012">
    <property type="protein sequence ID" value="KAF7389795.1"/>
    <property type="molecule type" value="Genomic_DNA"/>
</dbReference>
<accession>A0A834MZ17</accession>
<evidence type="ECO:0000256" key="1">
    <source>
        <dbReference type="SAM" id="MobiDB-lite"/>
    </source>
</evidence>
<feature type="region of interest" description="Disordered" evidence="1">
    <location>
        <begin position="1"/>
        <end position="47"/>
    </location>
</feature>
<protein>
    <submittedName>
        <fullName evidence="2">Uncharacterized protein</fullName>
    </submittedName>
</protein>
<proteinExistence type="predicted"/>
<reference evidence="2" key="1">
    <citation type="journal article" date="2020" name="G3 (Bethesda)">
        <title>High-Quality Assemblies for Three Invasive Social Wasps from the &lt;i&gt;Vespula&lt;/i&gt; Genus.</title>
        <authorList>
            <person name="Harrop T.W.R."/>
            <person name="Guhlin J."/>
            <person name="McLaughlin G.M."/>
            <person name="Permina E."/>
            <person name="Stockwell P."/>
            <person name="Gilligan J."/>
            <person name="Le Lec M.F."/>
            <person name="Gruber M.A.M."/>
            <person name="Quinn O."/>
            <person name="Lovegrove M."/>
            <person name="Duncan E.J."/>
            <person name="Remnant E.J."/>
            <person name="Van Eeckhoven J."/>
            <person name="Graham B."/>
            <person name="Knapp R.A."/>
            <person name="Langford K.W."/>
            <person name="Kronenberg Z."/>
            <person name="Press M.O."/>
            <person name="Eacker S.M."/>
            <person name="Wilson-Rankin E.E."/>
            <person name="Purcell J."/>
            <person name="Lester P.J."/>
            <person name="Dearden P.K."/>
        </authorList>
    </citation>
    <scope>NUCLEOTIDE SEQUENCE</scope>
    <source>
        <strain evidence="2">Linc-1</strain>
    </source>
</reference>
<name>A0A834MZ17_VESGE</name>
<evidence type="ECO:0000313" key="2">
    <source>
        <dbReference type="EMBL" id="KAF7389795.1"/>
    </source>
</evidence>
<evidence type="ECO:0000313" key="3">
    <source>
        <dbReference type="Proteomes" id="UP000617340"/>
    </source>
</evidence>
<organism evidence="2 3">
    <name type="scientific">Vespula germanica</name>
    <name type="common">German yellow jacket</name>
    <name type="synonym">Paravespula germanica</name>
    <dbReference type="NCBI Taxonomy" id="30212"/>
    <lineage>
        <taxon>Eukaryota</taxon>
        <taxon>Metazoa</taxon>
        <taxon>Ecdysozoa</taxon>
        <taxon>Arthropoda</taxon>
        <taxon>Hexapoda</taxon>
        <taxon>Insecta</taxon>
        <taxon>Pterygota</taxon>
        <taxon>Neoptera</taxon>
        <taxon>Endopterygota</taxon>
        <taxon>Hymenoptera</taxon>
        <taxon>Apocrita</taxon>
        <taxon>Aculeata</taxon>
        <taxon>Vespoidea</taxon>
        <taxon>Vespidae</taxon>
        <taxon>Vespinae</taxon>
        <taxon>Vespula</taxon>
    </lineage>
</organism>
<comment type="caution">
    <text evidence="2">The sequence shown here is derived from an EMBL/GenBank/DDBJ whole genome shotgun (WGS) entry which is preliminary data.</text>
</comment>